<gene>
    <name evidence="1" type="ORF">KIL84_013233</name>
</gene>
<reference evidence="1" key="1">
    <citation type="submission" date="2021-09" db="EMBL/GenBank/DDBJ databases">
        <title>The genome of Mauremys mutica provides insights into the evolution of semi-aquatic lifestyle.</title>
        <authorList>
            <person name="Gong S."/>
            <person name="Gao Y."/>
        </authorList>
    </citation>
    <scope>NUCLEOTIDE SEQUENCE</scope>
    <source>
        <strain evidence="1">MM-2020</strain>
        <tissue evidence="1">Muscle</tissue>
    </source>
</reference>
<comment type="caution">
    <text evidence="1">The sequence shown here is derived from an EMBL/GenBank/DDBJ whole genome shotgun (WGS) entry which is preliminary data.</text>
</comment>
<evidence type="ECO:0000313" key="2">
    <source>
        <dbReference type="Proteomes" id="UP000827986"/>
    </source>
</evidence>
<feature type="non-terminal residue" evidence="1">
    <location>
        <position position="1"/>
    </location>
</feature>
<organism evidence="1 2">
    <name type="scientific">Mauremys mutica</name>
    <name type="common">yellowpond turtle</name>
    <dbReference type="NCBI Taxonomy" id="74926"/>
    <lineage>
        <taxon>Eukaryota</taxon>
        <taxon>Metazoa</taxon>
        <taxon>Chordata</taxon>
        <taxon>Craniata</taxon>
        <taxon>Vertebrata</taxon>
        <taxon>Euteleostomi</taxon>
        <taxon>Archelosauria</taxon>
        <taxon>Testudinata</taxon>
        <taxon>Testudines</taxon>
        <taxon>Cryptodira</taxon>
        <taxon>Durocryptodira</taxon>
        <taxon>Testudinoidea</taxon>
        <taxon>Geoemydidae</taxon>
        <taxon>Geoemydinae</taxon>
        <taxon>Mauremys</taxon>
    </lineage>
</organism>
<sequence>CCCKFITRKPKTQRIRRQWCPAKQCVRTKTPTKAQPAVMQDGCGSGSAWRASEKDTSSLVHEMVEGTILNAEVWDLSVFQLLRTIYCQSCGV</sequence>
<accession>A0A9D4ARX1</accession>
<proteinExistence type="predicted"/>
<name>A0A9D4ARX1_9SAUR</name>
<protein>
    <submittedName>
        <fullName evidence="1">Uncharacterized protein</fullName>
    </submittedName>
</protein>
<dbReference type="Proteomes" id="UP000827986">
    <property type="component" value="Unassembled WGS sequence"/>
</dbReference>
<keyword evidence="2" id="KW-1185">Reference proteome</keyword>
<dbReference type="EMBL" id="JAHDVG010000485">
    <property type="protein sequence ID" value="KAH1168643.1"/>
    <property type="molecule type" value="Genomic_DNA"/>
</dbReference>
<dbReference type="AlphaFoldDB" id="A0A9D4ARX1"/>
<evidence type="ECO:0000313" key="1">
    <source>
        <dbReference type="EMBL" id="KAH1168643.1"/>
    </source>
</evidence>